<dbReference type="AlphaFoldDB" id="A0A251RJ08"/>
<keyword evidence="3" id="KW-0004">4Fe-4S</keyword>
<dbReference type="InterPro" id="IPR050105">
    <property type="entry name" value="MoCo_biosynth_MoaA/MoaC"/>
</dbReference>
<proteinExistence type="predicted"/>
<dbReference type="InterPro" id="IPR007197">
    <property type="entry name" value="rSAM"/>
</dbReference>
<dbReference type="Pfam" id="PF06463">
    <property type="entry name" value="Mob_synth_C"/>
    <property type="match status" value="1"/>
</dbReference>
<protein>
    <recommendedName>
        <fullName evidence="11">Radical SAM core domain-containing protein</fullName>
    </recommendedName>
</protein>
<keyword evidence="7" id="KW-0408">Iron</keyword>
<feature type="domain" description="Radical SAM core" evidence="11">
    <location>
        <begin position="130"/>
        <end position="344"/>
    </location>
</feature>
<dbReference type="SFLD" id="SFLDG01386">
    <property type="entry name" value="main_SPASM_domain-containing"/>
    <property type="match status" value="1"/>
</dbReference>
<dbReference type="GO" id="GO:0005525">
    <property type="term" value="F:GTP binding"/>
    <property type="evidence" value="ECO:0007669"/>
    <property type="project" value="UniProtKB-KW"/>
</dbReference>
<reference evidence="12 13" key="1">
    <citation type="journal article" date="2013" name="Nat. Genet.">
        <title>The high-quality draft genome of peach (Prunus persica) identifies unique patterns of genetic diversity, domestication and genome evolution.</title>
        <authorList>
            <consortium name="International Peach Genome Initiative"/>
            <person name="Verde I."/>
            <person name="Abbott A.G."/>
            <person name="Scalabrin S."/>
            <person name="Jung S."/>
            <person name="Shu S."/>
            <person name="Marroni F."/>
            <person name="Zhebentyayeva T."/>
            <person name="Dettori M.T."/>
            <person name="Grimwood J."/>
            <person name="Cattonaro F."/>
            <person name="Zuccolo A."/>
            <person name="Rossini L."/>
            <person name="Jenkins J."/>
            <person name="Vendramin E."/>
            <person name="Meisel L.A."/>
            <person name="Decroocq V."/>
            <person name="Sosinski B."/>
            <person name="Prochnik S."/>
            <person name="Mitros T."/>
            <person name="Policriti A."/>
            <person name="Cipriani G."/>
            <person name="Dondini L."/>
            <person name="Ficklin S."/>
            <person name="Goodstein D.M."/>
            <person name="Xuan P."/>
            <person name="Del Fabbro C."/>
            <person name="Aramini V."/>
            <person name="Copetti D."/>
            <person name="Gonzalez S."/>
            <person name="Horner D.S."/>
            <person name="Falchi R."/>
            <person name="Lucas S."/>
            <person name="Mica E."/>
            <person name="Maldonado J."/>
            <person name="Lazzari B."/>
            <person name="Bielenberg D."/>
            <person name="Pirona R."/>
            <person name="Miculan M."/>
            <person name="Barakat A."/>
            <person name="Testolin R."/>
            <person name="Stella A."/>
            <person name="Tartarini S."/>
            <person name="Tonutti P."/>
            <person name="Arus P."/>
            <person name="Orellana A."/>
            <person name="Wells C."/>
            <person name="Main D."/>
            <person name="Vizzotto G."/>
            <person name="Silva H."/>
            <person name="Salamini F."/>
            <person name="Schmutz J."/>
            <person name="Morgante M."/>
            <person name="Rokhsar D.S."/>
        </authorList>
    </citation>
    <scope>NUCLEOTIDE SEQUENCE [LARGE SCALE GENOMIC DNA]</scope>
    <source>
        <strain evidence="13">cv. Nemared</strain>
    </source>
</reference>
<evidence type="ECO:0000256" key="6">
    <source>
        <dbReference type="ARBA" id="ARBA00022741"/>
    </source>
</evidence>
<dbReference type="PANTHER" id="PTHR22960:SF0">
    <property type="entry name" value="MOLYBDENUM COFACTOR BIOSYNTHESIS PROTEIN 1"/>
    <property type="match status" value="1"/>
</dbReference>
<keyword evidence="13" id="KW-1185">Reference proteome</keyword>
<dbReference type="InterPro" id="IPR000385">
    <property type="entry name" value="MoaA_NifB_PqqE_Fe-S-bd_CS"/>
</dbReference>
<dbReference type="InterPro" id="IPR013785">
    <property type="entry name" value="Aldolase_TIM"/>
</dbReference>
<keyword evidence="8" id="KW-0411">Iron-sulfur</keyword>
<dbReference type="SUPFAM" id="SSF102114">
    <property type="entry name" value="Radical SAM enzymes"/>
    <property type="match status" value="1"/>
</dbReference>
<evidence type="ECO:0000256" key="4">
    <source>
        <dbReference type="ARBA" id="ARBA00022691"/>
    </source>
</evidence>
<keyword evidence="4" id="KW-0949">S-adenosyl-L-methionine</keyword>
<dbReference type="GO" id="GO:0046872">
    <property type="term" value="F:metal ion binding"/>
    <property type="evidence" value="ECO:0007669"/>
    <property type="project" value="UniProtKB-KW"/>
</dbReference>
<keyword evidence="6" id="KW-0547">Nucleotide-binding</keyword>
<dbReference type="PROSITE" id="PS01305">
    <property type="entry name" value="MOAA_NIFB_PQQE"/>
    <property type="match status" value="1"/>
</dbReference>
<dbReference type="PANTHER" id="PTHR22960">
    <property type="entry name" value="MOLYBDOPTERIN COFACTOR SYNTHESIS PROTEIN A"/>
    <property type="match status" value="1"/>
</dbReference>
<keyword evidence="10" id="KW-0501">Molybdenum cofactor biosynthesis</keyword>
<evidence type="ECO:0000256" key="8">
    <source>
        <dbReference type="ARBA" id="ARBA00023014"/>
    </source>
</evidence>
<dbReference type="SFLD" id="SFLDS00029">
    <property type="entry name" value="Radical_SAM"/>
    <property type="match status" value="1"/>
</dbReference>
<evidence type="ECO:0000256" key="7">
    <source>
        <dbReference type="ARBA" id="ARBA00023004"/>
    </source>
</evidence>
<dbReference type="Proteomes" id="UP000006882">
    <property type="component" value="Chromosome G1"/>
</dbReference>
<dbReference type="EMBL" id="CM007651">
    <property type="protein sequence ID" value="ONI35936.1"/>
    <property type="molecule type" value="Genomic_DNA"/>
</dbReference>
<dbReference type="GO" id="GO:0006777">
    <property type="term" value="P:Mo-molybdopterin cofactor biosynthetic process"/>
    <property type="evidence" value="ECO:0007669"/>
    <property type="project" value="UniProtKB-KW"/>
</dbReference>
<dbReference type="CDD" id="cd01335">
    <property type="entry name" value="Radical_SAM"/>
    <property type="match status" value="1"/>
</dbReference>
<dbReference type="CDD" id="cd21117">
    <property type="entry name" value="Twitch_MoaA"/>
    <property type="match status" value="1"/>
</dbReference>
<accession>A0A251RJ08</accession>
<evidence type="ECO:0000313" key="12">
    <source>
        <dbReference type="EMBL" id="ONI35936.1"/>
    </source>
</evidence>
<dbReference type="PROSITE" id="PS51918">
    <property type="entry name" value="RADICAL_SAM"/>
    <property type="match status" value="1"/>
</dbReference>
<dbReference type="Gene3D" id="3.20.20.70">
    <property type="entry name" value="Aldolase class I"/>
    <property type="match status" value="1"/>
</dbReference>
<dbReference type="SFLD" id="SFLDG01067">
    <property type="entry name" value="SPASM/twitch_domain_containing"/>
    <property type="match status" value="1"/>
</dbReference>
<dbReference type="Gramene" id="ONI35936">
    <property type="protein sequence ID" value="ONI35936"/>
    <property type="gene ID" value="PRUPE_1G561800"/>
</dbReference>
<organism evidence="12 13">
    <name type="scientific">Prunus persica</name>
    <name type="common">Peach</name>
    <name type="synonym">Amygdalus persica</name>
    <dbReference type="NCBI Taxonomy" id="3760"/>
    <lineage>
        <taxon>Eukaryota</taxon>
        <taxon>Viridiplantae</taxon>
        <taxon>Streptophyta</taxon>
        <taxon>Embryophyta</taxon>
        <taxon>Tracheophyta</taxon>
        <taxon>Spermatophyta</taxon>
        <taxon>Magnoliopsida</taxon>
        <taxon>eudicotyledons</taxon>
        <taxon>Gunneridae</taxon>
        <taxon>Pentapetalae</taxon>
        <taxon>rosids</taxon>
        <taxon>fabids</taxon>
        <taxon>Rosales</taxon>
        <taxon>Rosaceae</taxon>
        <taxon>Amygdaloideae</taxon>
        <taxon>Amygdaleae</taxon>
        <taxon>Prunus</taxon>
    </lineage>
</organism>
<evidence type="ECO:0000313" key="13">
    <source>
        <dbReference type="Proteomes" id="UP000006882"/>
    </source>
</evidence>
<keyword evidence="5" id="KW-0479">Metal-binding</keyword>
<dbReference type="GO" id="GO:0051539">
    <property type="term" value="F:4 iron, 4 sulfur cluster binding"/>
    <property type="evidence" value="ECO:0007669"/>
    <property type="project" value="UniProtKB-KW"/>
</dbReference>
<evidence type="ECO:0000259" key="11">
    <source>
        <dbReference type="PROSITE" id="PS51918"/>
    </source>
</evidence>
<evidence type="ECO:0000256" key="2">
    <source>
        <dbReference type="ARBA" id="ARBA00005046"/>
    </source>
</evidence>
<dbReference type="InterPro" id="IPR010505">
    <property type="entry name" value="MoaA_twitch"/>
</dbReference>
<evidence type="ECO:0000256" key="9">
    <source>
        <dbReference type="ARBA" id="ARBA00023134"/>
    </source>
</evidence>
<dbReference type="InterPro" id="IPR058240">
    <property type="entry name" value="rSAM_sf"/>
</dbReference>
<dbReference type="GO" id="GO:0016829">
    <property type="term" value="F:lyase activity"/>
    <property type="evidence" value="ECO:0007669"/>
    <property type="project" value="UniProtKB-KW"/>
</dbReference>
<evidence type="ECO:0000256" key="10">
    <source>
        <dbReference type="ARBA" id="ARBA00023150"/>
    </source>
</evidence>
<evidence type="ECO:0000256" key="3">
    <source>
        <dbReference type="ARBA" id="ARBA00022485"/>
    </source>
</evidence>
<dbReference type="Pfam" id="PF04055">
    <property type="entry name" value="Radical_SAM"/>
    <property type="match status" value="1"/>
</dbReference>
<gene>
    <name evidence="12" type="ORF">PRUPE_1G561800</name>
</gene>
<comment type="pathway">
    <text evidence="2">Cofactor biosynthesis; molybdopterin biosynthesis.</text>
</comment>
<sequence length="395" mass="44115">MAKAFRYCQRASQSGLSTLEEKRRQQNSLILHIKLPSAFESSYVSVVSNTNMMKRHVFKFARSRMGFADFNCFLADFETGFCSTSRNSDSKGLLRHQMNASTPRMCSTSCAKVPEDLPKDNPVSDMLLDSFGRLHTYLRISLTERCNLRCQYCMPAEGVDLTPSPKILSQNEIVRLANLFVSSGVEKIRLTGGEPTIRKDIEDICLHLSNLNGLKTLAITTNGITLARKLPKLKECGLTSVNISLDTLVPAKFEFMTRRKGHQKVMESINAAINLGYNPVKVKRFPSLKRLQDHPTDTAKNFRIDEHAGVVSFITSMTEHFCAGCNRLRLLADGNFKVCLFGPSEVSLRDPLRQGANDHELREIIGSAVKRKKASHAGMFDIAKTANRPMIHIGG</sequence>
<keyword evidence="9" id="KW-0342">GTP-binding</keyword>
<evidence type="ECO:0000256" key="5">
    <source>
        <dbReference type="ARBA" id="ARBA00022723"/>
    </source>
</evidence>
<evidence type="ECO:0000256" key="1">
    <source>
        <dbReference type="ARBA" id="ARBA00001966"/>
    </source>
</evidence>
<comment type="cofactor">
    <cofactor evidence="1">
        <name>[4Fe-4S] cluster</name>
        <dbReference type="ChEBI" id="CHEBI:49883"/>
    </cofactor>
</comment>
<name>A0A251RJ08_PRUPE</name>